<dbReference type="InterPro" id="IPR003593">
    <property type="entry name" value="AAA+_ATPase"/>
</dbReference>
<evidence type="ECO:0000256" key="9">
    <source>
        <dbReference type="SAM" id="MobiDB-lite"/>
    </source>
</evidence>
<accession>A0A9P6EG12</accession>
<feature type="transmembrane region" description="Helical" evidence="10">
    <location>
        <begin position="307"/>
        <end position="328"/>
    </location>
</feature>
<evidence type="ECO:0000259" key="12">
    <source>
        <dbReference type="PROSITE" id="PS50929"/>
    </source>
</evidence>
<dbReference type="GO" id="GO:0005743">
    <property type="term" value="C:mitochondrial inner membrane"/>
    <property type="evidence" value="ECO:0007669"/>
    <property type="project" value="TreeGrafter"/>
</dbReference>
<feature type="domain" description="ABC transmembrane type-1" evidence="12">
    <location>
        <begin position="906"/>
        <end position="1166"/>
    </location>
</feature>
<evidence type="ECO:0000256" key="3">
    <source>
        <dbReference type="ARBA" id="ARBA00022475"/>
    </source>
</evidence>
<evidence type="ECO:0000256" key="5">
    <source>
        <dbReference type="ARBA" id="ARBA00022741"/>
    </source>
</evidence>
<dbReference type="SUPFAM" id="SSF90123">
    <property type="entry name" value="ABC transporter transmembrane region"/>
    <property type="match status" value="2"/>
</dbReference>
<feature type="domain" description="ABC transporter" evidence="11">
    <location>
        <begin position="408"/>
        <end position="665"/>
    </location>
</feature>
<gene>
    <name evidence="13" type="ORF">CPB83DRAFT_932255</name>
</gene>
<feature type="region of interest" description="Disordered" evidence="9">
    <location>
        <begin position="1"/>
        <end position="42"/>
    </location>
</feature>
<dbReference type="Proteomes" id="UP000807306">
    <property type="component" value="Unassembled WGS sequence"/>
</dbReference>
<feature type="transmembrane region" description="Helical" evidence="10">
    <location>
        <begin position="903"/>
        <end position="926"/>
    </location>
</feature>
<dbReference type="PROSITE" id="PS50893">
    <property type="entry name" value="ABC_TRANSPORTER_2"/>
    <property type="match status" value="2"/>
</dbReference>
<feature type="transmembrane region" description="Helical" evidence="10">
    <location>
        <begin position="1019"/>
        <end position="1043"/>
    </location>
</feature>
<feature type="transmembrane region" description="Helical" evidence="10">
    <location>
        <begin position="207"/>
        <end position="224"/>
    </location>
</feature>
<dbReference type="FunFam" id="3.40.50.300:FF:000604">
    <property type="entry name" value="ABC transporter B family member 28"/>
    <property type="match status" value="1"/>
</dbReference>
<dbReference type="Gene3D" id="1.20.1560.10">
    <property type="entry name" value="ABC transporter type 1, transmembrane domain"/>
    <property type="match status" value="3"/>
</dbReference>
<feature type="transmembrane region" description="Helical" evidence="10">
    <location>
        <begin position="117"/>
        <end position="143"/>
    </location>
</feature>
<keyword evidence="6" id="KW-0067">ATP-binding</keyword>
<feature type="transmembrane region" description="Helical" evidence="10">
    <location>
        <begin position="1049"/>
        <end position="1071"/>
    </location>
</feature>
<evidence type="ECO:0000313" key="14">
    <source>
        <dbReference type="Proteomes" id="UP000807306"/>
    </source>
</evidence>
<keyword evidence="13" id="KW-0378">Hydrolase</keyword>
<dbReference type="EMBL" id="MU157854">
    <property type="protein sequence ID" value="KAF9528280.1"/>
    <property type="molecule type" value="Genomic_DNA"/>
</dbReference>
<keyword evidence="2" id="KW-0813">Transport</keyword>
<dbReference type="Gene3D" id="3.40.50.300">
    <property type="entry name" value="P-loop containing nucleotide triphosphate hydrolases"/>
    <property type="match status" value="3"/>
</dbReference>
<dbReference type="PANTHER" id="PTHR43394">
    <property type="entry name" value="ATP-DEPENDENT PERMEASE MDL1, MITOCHONDRIAL"/>
    <property type="match status" value="1"/>
</dbReference>
<dbReference type="GO" id="GO:0016887">
    <property type="term" value="F:ATP hydrolysis activity"/>
    <property type="evidence" value="ECO:0007669"/>
    <property type="project" value="InterPro"/>
</dbReference>
<feature type="region of interest" description="Disordered" evidence="9">
    <location>
        <begin position="670"/>
        <end position="693"/>
    </location>
</feature>
<dbReference type="SMART" id="SM00382">
    <property type="entry name" value="AAA"/>
    <property type="match status" value="2"/>
</dbReference>
<keyword evidence="3" id="KW-1003">Cell membrane</keyword>
<keyword evidence="14" id="KW-1185">Reference proteome</keyword>
<evidence type="ECO:0000259" key="11">
    <source>
        <dbReference type="PROSITE" id="PS50893"/>
    </source>
</evidence>
<comment type="subcellular location">
    <subcellularLocation>
        <location evidence="1">Cell membrane</location>
        <topology evidence="1">Multi-pass membrane protein</topology>
    </subcellularLocation>
</comment>
<dbReference type="Pfam" id="PF00005">
    <property type="entry name" value="ABC_tran"/>
    <property type="match status" value="2"/>
</dbReference>
<feature type="domain" description="ABC transmembrane type-1" evidence="12">
    <location>
        <begin position="69"/>
        <end position="371"/>
    </location>
</feature>
<keyword evidence="4 10" id="KW-0812">Transmembrane</keyword>
<dbReference type="GO" id="GO:0005524">
    <property type="term" value="F:ATP binding"/>
    <property type="evidence" value="ECO:0007669"/>
    <property type="project" value="UniProtKB-KW"/>
</dbReference>
<feature type="compositionally biased region" description="Basic and acidic residues" evidence="9">
    <location>
        <begin position="11"/>
        <end position="23"/>
    </location>
</feature>
<dbReference type="CDD" id="cd18578">
    <property type="entry name" value="ABC_6TM_Pgp_ABCB1_D2_like"/>
    <property type="match status" value="1"/>
</dbReference>
<keyword evidence="8 10" id="KW-0472">Membrane</keyword>
<feature type="transmembrane region" description="Helical" evidence="10">
    <location>
        <begin position="1133"/>
        <end position="1156"/>
    </location>
</feature>
<keyword evidence="7 10" id="KW-1133">Transmembrane helix</keyword>
<feature type="transmembrane region" description="Helical" evidence="10">
    <location>
        <begin position="946"/>
        <end position="967"/>
    </location>
</feature>
<reference evidence="13" key="1">
    <citation type="submission" date="2020-11" db="EMBL/GenBank/DDBJ databases">
        <authorList>
            <consortium name="DOE Joint Genome Institute"/>
            <person name="Ahrendt S."/>
            <person name="Riley R."/>
            <person name="Andreopoulos W."/>
            <person name="Labutti K."/>
            <person name="Pangilinan J."/>
            <person name="Ruiz-Duenas F.J."/>
            <person name="Barrasa J.M."/>
            <person name="Sanchez-Garcia M."/>
            <person name="Camarero S."/>
            <person name="Miyauchi S."/>
            <person name="Serrano A."/>
            <person name="Linde D."/>
            <person name="Babiker R."/>
            <person name="Drula E."/>
            <person name="Ayuso-Fernandez I."/>
            <person name="Pacheco R."/>
            <person name="Padilla G."/>
            <person name="Ferreira P."/>
            <person name="Barriuso J."/>
            <person name="Kellner H."/>
            <person name="Castanera R."/>
            <person name="Alfaro M."/>
            <person name="Ramirez L."/>
            <person name="Pisabarro A.G."/>
            <person name="Kuo A."/>
            <person name="Tritt A."/>
            <person name="Lipzen A."/>
            <person name="He G."/>
            <person name="Yan M."/>
            <person name="Ng V."/>
            <person name="Cullen D."/>
            <person name="Martin F."/>
            <person name="Rosso M.-N."/>
            <person name="Henrissat B."/>
            <person name="Hibbett D."/>
            <person name="Martinez A.T."/>
            <person name="Grigoriev I.V."/>
        </authorList>
    </citation>
    <scope>NUCLEOTIDE SEQUENCE</scope>
    <source>
        <strain evidence="13">CBS 506.95</strain>
    </source>
</reference>
<dbReference type="InterPro" id="IPR027417">
    <property type="entry name" value="P-loop_NTPase"/>
</dbReference>
<evidence type="ECO:0000256" key="4">
    <source>
        <dbReference type="ARBA" id="ARBA00022692"/>
    </source>
</evidence>
<dbReference type="GO" id="GO:0015421">
    <property type="term" value="F:ABC-type oligopeptide transporter activity"/>
    <property type="evidence" value="ECO:0007669"/>
    <property type="project" value="TreeGrafter"/>
</dbReference>
<sequence>MSFKETGAETMTHETHDLHDDSPRSSMDSNESKRRTTPTSPLTPSVAPTIRLLFSFISRRHVLCLILPAVFVSIIAGAIAPFMTQVIGQAFDAFARFAAIQQPSQVVKDTLLRNVGIAGLTLIGLAFGSFALSSLTSCLWIWIGETNVLALRRALYVAVTNKNLAWFDTQLGSSDDETSVGAAGLMAKFSSETDEIRMATSLASGMLIQYLTTSITCLVLAFVRSWQLTLVILSALPLLVLVQGFSQAFARPLLDYERQQTATVATIIERAASAIATVKAFNAVSFELARATASFSRLRKAAGKLNVLWACTSGTSQFVIMAMFVQGFWFGSKLVRDGTISPGDVMAVFWACLIASSNLQMCIPQIIVLTKGKLAMASLVTLMSPPPSIHSSGSTILKLTPPICHGSFSLHNVSFAYPSRPETLVLNDVSLFLPANETTFIVGSSGSGKSTIAHLLQKLYEPQEGLVTLDEHDIRYLDDDWVRSHVGCVSQAGSGDEGVVVLDGRSVYHNIAAAVHGRPYSEGGSNPTKGEIEDVCRMALLHDFVRDMPEGYETILGGTDGAGKGVSLSGGQKQRLAIARARLRDPTVLILDEPTSALDVTSRLLIFEAVKQWRQNKTTIVITHDLTQIGSQDFVYVMKDGKVVEHGYRSSLEDDGVSVHSDCRGEFKKMLESQAKPNDASPTKKPKPTSRILSHTSVLSRFKSMATLHHQTSNASMRRATAALRHLTFGNWMLDVVADLTQSDARSAFHPDPFSLQRGATSFSGLPTDNYNLPEDIYTPVPERRRPSTTYAPTVDELLRPPTPAPTVHGKRFSLPLLSREEKPKSQLKIEKTVMEKSVEATRKARDGKVRKDTNANTTVKFASTDFKTTLPAHRDVTEDETHDIPGFWSITRTVFPLIPHKPLLVVGLIVCLVSGAMTPVFSFFLSRLLFEVSAGAQNTSTINTFGGIVLSIAAFDGIFLGLKYMIMETCGLALTNALRTISLRRILIQDKTWFDRSANAPSRLVQTLVKDGEDSRDLVAVVLGQCLVVGTMLGVGLVWAFVRGWQLTLAGLAIAPVFGVLMAVQSKLVARCEVGNKRARERVSKGYFDAIINIRGIKSMSLDSVFKAQFDASAEKALRAGVQGAFIEGCTYGLASGLIYLAEGLLFYVGALLIVNGTYSYLQMIEVLNLVVFSVTIGSQLLTFTEKTAKAVQATHDLHKLTVLDTDTRESEGTLRPEISGSINFKAVDFSYPGQDVSVLRNLNLRIRSGECVAVVGTSGSGKSTIASLLQRLYEPLSGAITVDKVDTRFMSTTHLRDHISVVSQQPHLFDATIAENIRYGRPSVTDVDVESAAKAAQLHEFIVSLPQGYQTHLGENASLISGGQVQRLQIARALARPSRILLLDECTSALDLENQASVLETLRWARYGRTVVMVTHKLEAMRMCDRILLVEDGHIGEQGTYEELMDKKGVFATLASGGEWLGSS</sequence>
<evidence type="ECO:0000256" key="2">
    <source>
        <dbReference type="ARBA" id="ARBA00022448"/>
    </source>
</evidence>
<dbReference type="InterPro" id="IPR003439">
    <property type="entry name" value="ABC_transporter-like_ATP-bd"/>
</dbReference>
<evidence type="ECO:0000256" key="10">
    <source>
        <dbReference type="SAM" id="Phobius"/>
    </source>
</evidence>
<feature type="domain" description="ABC transporter" evidence="11">
    <location>
        <begin position="1224"/>
        <end position="1459"/>
    </location>
</feature>
<protein>
    <submittedName>
        <fullName evidence="13">P-loop containing nucleoside triphosphate hydrolase protein</fullName>
    </submittedName>
</protein>
<feature type="transmembrane region" description="Helical" evidence="10">
    <location>
        <begin position="62"/>
        <end position="83"/>
    </location>
</feature>
<dbReference type="PROSITE" id="PS50929">
    <property type="entry name" value="ABC_TM1F"/>
    <property type="match status" value="2"/>
</dbReference>
<dbReference type="InterPro" id="IPR039421">
    <property type="entry name" value="Type_1_exporter"/>
</dbReference>
<comment type="caution">
    <text evidence="13">The sequence shown here is derived from an EMBL/GenBank/DDBJ whole genome shotgun (WGS) entry which is preliminary data.</text>
</comment>
<dbReference type="GO" id="GO:0005886">
    <property type="term" value="C:plasma membrane"/>
    <property type="evidence" value="ECO:0007669"/>
    <property type="project" value="UniProtKB-SubCell"/>
</dbReference>
<dbReference type="GO" id="GO:0090374">
    <property type="term" value="P:oligopeptide export from mitochondrion"/>
    <property type="evidence" value="ECO:0007669"/>
    <property type="project" value="TreeGrafter"/>
</dbReference>
<feature type="transmembrane region" description="Helical" evidence="10">
    <location>
        <begin position="348"/>
        <end position="369"/>
    </location>
</feature>
<feature type="transmembrane region" description="Helical" evidence="10">
    <location>
        <begin position="230"/>
        <end position="250"/>
    </location>
</feature>
<dbReference type="PANTHER" id="PTHR43394:SF15">
    <property type="entry name" value="ALPHA-FACTOR-TRANSPORTING ATPASE"/>
    <property type="match status" value="1"/>
</dbReference>
<name>A0A9P6EG12_9AGAR</name>
<dbReference type="FunFam" id="3.40.50.300:FF:000221">
    <property type="entry name" value="Multidrug ABC transporter ATP-binding protein"/>
    <property type="match status" value="1"/>
</dbReference>
<evidence type="ECO:0000313" key="13">
    <source>
        <dbReference type="EMBL" id="KAF9528280.1"/>
    </source>
</evidence>
<proteinExistence type="predicted"/>
<dbReference type="InterPro" id="IPR036640">
    <property type="entry name" value="ABC1_TM_sf"/>
</dbReference>
<dbReference type="OrthoDB" id="6500128at2759"/>
<dbReference type="CDD" id="cd18577">
    <property type="entry name" value="ABC_6TM_Pgp_ABCB1_D1_like"/>
    <property type="match status" value="1"/>
</dbReference>
<organism evidence="13 14">
    <name type="scientific">Crepidotus variabilis</name>
    <dbReference type="NCBI Taxonomy" id="179855"/>
    <lineage>
        <taxon>Eukaryota</taxon>
        <taxon>Fungi</taxon>
        <taxon>Dikarya</taxon>
        <taxon>Basidiomycota</taxon>
        <taxon>Agaricomycotina</taxon>
        <taxon>Agaricomycetes</taxon>
        <taxon>Agaricomycetidae</taxon>
        <taxon>Agaricales</taxon>
        <taxon>Agaricineae</taxon>
        <taxon>Crepidotaceae</taxon>
        <taxon>Crepidotus</taxon>
    </lineage>
</organism>
<evidence type="ECO:0000256" key="6">
    <source>
        <dbReference type="ARBA" id="ARBA00022840"/>
    </source>
</evidence>
<evidence type="ECO:0000256" key="7">
    <source>
        <dbReference type="ARBA" id="ARBA00022989"/>
    </source>
</evidence>
<keyword evidence="5" id="KW-0547">Nucleotide-binding</keyword>
<dbReference type="SUPFAM" id="SSF52540">
    <property type="entry name" value="P-loop containing nucleoside triphosphate hydrolases"/>
    <property type="match status" value="2"/>
</dbReference>
<evidence type="ECO:0000256" key="8">
    <source>
        <dbReference type="ARBA" id="ARBA00023136"/>
    </source>
</evidence>
<dbReference type="InterPro" id="IPR011527">
    <property type="entry name" value="ABC1_TM_dom"/>
</dbReference>
<dbReference type="Pfam" id="PF00664">
    <property type="entry name" value="ABC_membrane"/>
    <property type="match status" value="2"/>
</dbReference>
<evidence type="ECO:0000256" key="1">
    <source>
        <dbReference type="ARBA" id="ARBA00004651"/>
    </source>
</evidence>